<keyword evidence="1" id="KW-0378">Hydrolase</keyword>
<dbReference type="RefSeq" id="WP_376866123.1">
    <property type="nucleotide sequence ID" value="NZ_JBHRYB010000005.1"/>
</dbReference>
<dbReference type="PIRSF" id="PIRSF007580">
    <property type="entry name" value="UCP07580"/>
    <property type="match status" value="1"/>
</dbReference>
<proteinExistence type="predicted"/>
<evidence type="ECO:0000313" key="2">
    <source>
        <dbReference type="Proteomes" id="UP001595722"/>
    </source>
</evidence>
<keyword evidence="2" id="KW-1185">Reference proteome</keyword>
<dbReference type="GO" id="GO:0016787">
    <property type="term" value="F:hydrolase activity"/>
    <property type="evidence" value="ECO:0007669"/>
    <property type="project" value="UniProtKB-KW"/>
</dbReference>
<dbReference type="Proteomes" id="UP001595722">
    <property type="component" value="Unassembled WGS sequence"/>
</dbReference>
<dbReference type="InterPro" id="IPR016516">
    <property type="entry name" value="UCP07580"/>
</dbReference>
<organism evidence="1 2">
    <name type="scientific">Bacterioplanoides pacificum</name>
    <dbReference type="NCBI Taxonomy" id="1171596"/>
    <lineage>
        <taxon>Bacteria</taxon>
        <taxon>Pseudomonadati</taxon>
        <taxon>Pseudomonadota</taxon>
        <taxon>Gammaproteobacteria</taxon>
        <taxon>Oceanospirillales</taxon>
        <taxon>Oceanospirillaceae</taxon>
        <taxon>Bacterioplanoides</taxon>
    </lineage>
</organism>
<sequence>MTAAHQPGQIPVRKMNFEFKDVPKDYLNGNLPFSNFFNGMNLLFPEGERFFMHAVRDGLKQLDNPTEDLKQRAKGFYGQEAQHSLEHLKYFDILDENGYTFREELTKFDNFIIKMRKKLPVKLRLAMTAGAEHLTAIAAQVALRDQDVVEGHPVMRDLMQWHAIEEIEHKAVAYDVYREVSGNYFLRQFGYLCAVLVVLGYSFKFAHQFMRQDGYSGRQARKAMKGSLRTVLKRNRYLLKDFLAYLKPGFHPDQIDDERLIEEARVDLAAY</sequence>
<accession>A0ABV7VUK8</accession>
<dbReference type="PANTHER" id="PTHR39456:SF1">
    <property type="entry name" value="METAL-DEPENDENT HYDROLASE"/>
    <property type="match status" value="1"/>
</dbReference>
<dbReference type="PANTHER" id="PTHR39456">
    <property type="entry name" value="METAL-DEPENDENT HYDROLASE"/>
    <property type="match status" value="1"/>
</dbReference>
<name>A0ABV7VUK8_9GAMM</name>
<protein>
    <submittedName>
        <fullName evidence="1">Metal-dependent hydrolase</fullName>
    </submittedName>
</protein>
<dbReference type="Pfam" id="PF10118">
    <property type="entry name" value="Metal_hydrol"/>
    <property type="match status" value="1"/>
</dbReference>
<comment type="caution">
    <text evidence="1">The sequence shown here is derived from an EMBL/GenBank/DDBJ whole genome shotgun (WGS) entry which is preliminary data.</text>
</comment>
<dbReference type="EMBL" id="JBHRYB010000005">
    <property type="protein sequence ID" value="MFC3680236.1"/>
    <property type="molecule type" value="Genomic_DNA"/>
</dbReference>
<evidence type="ECO:0000313" key="1">
    <source>
        <dbReference type="EMBL" id="MFC3680236.1"/>
    </source>
</evidence>
<gene>
    <name evidence="1" type="ORF">ACFOMG_08995</name>
</gene>
<reference evidence="2" key="1">
    <citation type="journal article" date="2019" name="Int. J. Syst. Evol. Microbiol.">
        <title>The Global Catalogue of Microorganisms (GCM) 10K type strain sequencing project: providing services to taxonomists for standard genome sequencing and annotation.</title>
        <authorList>
            <consortium name="The Broad Institute Genomics Platform"/>
            <consortium name="The Broad Institute Genome Sequencing Center for Infectious Disease"/>
            <person name="Wu L."/>
            <person name="Ma J."/>
        </authorList>
    </citation>
    <scope>NUCLEOTIDE SEQUENCE [LARGE SCALE GENOMIC DNA]</scope>
    <source>
        <strain evidence="2">KCTC 42424</strain>
    </source>
</reference>